<proteinExistence type="predicted"/>
<accession>A0ABX2T0W7</accession>
<evidence type="ECO:0000256" key="1">
    <source>
        <dbReference type="SAM" id="Coils"/>
    </source>
</evidence>
<dbReference type="EMBL" id="JACBYF010000004">
    <property type="protein sequence ID" value="NYS47277.1"/>
    <property type="molecule type" value="Genomic_DNA"/>
</dbReference>
<dbReference type="Proteomes" id="UP000531840">
    <property type="component" value="Unassembled WGS sequence"/>
</dbReference>
<dbReference type="InterPro" id="IPR041420">
    <property type="entry name" value="PBECR4"/>
</dbReference>
<gene>
    <name evidence="3" type="ORF">HZY85_03585</name>
</gene>
<organism evidence="3 4">
    <name type="scientific">Gemelliphila palaticanis</name>
    <dbReference type="NCBI Taxonomy" id="81950"/>
    <lineage>
        <taxon>Bacteria</taxon>
        <taxon>Bacillati</taxon>
        <taxon>Bacillota</taxon>
        <taxon>Bacilli</taxon>
        <taxon>Bacillales</taxon>
        <taxon>Gemellaceae</taxon>
        <taxon>Gemelliphila</taxon>
    </lineage>
</organism>
<reference evidence="3 4" key="1">
    <citation type="submission" date="2020-07" db="EMBL/GenBank/DDBJ databases">
        <title>MOT database genomes.</title>
        <authorList>
            <person name="Joseph S."/>
            <person name="Aduse-Opoku J."/>
            <person name="Hashim A."/>
            <person name="Wade W."/>
            <person name="Curtis M."/>
        </authorList>
    </citation>
    <scope>NUCLEOTIDE SEQUENCE [LARGE SCALE GENOMIC DNA]</scope>
    <source>
        <strain evidence="3 4">CIP 106318</strain>
    </source>
</reference>
<protein>
    <recommendedName>
        <fullName evidence="2">Phage-Barnase-EndoU-ColicinE5/D-RelE like nuclease 4 domain-containing protein</fullName>
    </recommendedName>
</protein>
<comment type="caution">
    <text evidence="3">The sequence shown here is derived from an EMBL/GenBank/DDBJ whole genome shotgun (WGS) entry which is preliminary data.</text>
</comment>
<sequence>MNKIKEILEWYKQFNKSDIVIKTTNNEFGLEISNKSLPHLLGMQYATKNSLRGYRLYEFISNKTDEEIYNLIRENNSEMLNSIKERVNSFKYFMENLDEAILVEQTHPNTKIKSDHLLVKGNNGNYLQIGIARDREDTDYFETYIVRNDDIYFKDSNIKEKVISIEKYVDDELVPFSFDKKKELKLLLDYYDKKEKSEYIEQSTERNDNLEVDFFVPEEPALYGNIPEDMKKESRWAIIKIISIEEQKKQIQNNKKLSEEEKEEKISKIKKAKKLPISITGEMANSTDPDTWSSYKEAVEFIKGKEKNHTLAFALGGGYIGIDLDDILEEGRAYMKDKENSKSMTADFLREIDTYAEMSPSGKGLHLIGYGELPGEYKRQGNLEIYDKNRFFTVTGKIITDKDRTKINNIDDSLKPLYDKYIGSNKNFKTLRKFEKINSNITEDRLVELMLTPDKYKNLSKDDLLEIYKGNWERYPGIFPSQSEADWYMVVRAIYFSSGDIEKSRNVLLKSGLHRDKWETTRGRGVPYLDYLLNKAFQTVDFPVKSNLTKEQQLFIKEVRKSDNLNFLSVNNYNYYKENMYKNMNNAILNSFKVAHNYSSNKWITASQIKNYNEELSFKDKNANLLEIKNIDDYCEVNLNIRENNENNFIKIKLYNLDNVINVSEKSIKEYENKPIKNIQQLIVDKPDMEATFISALLGEQVILSRDIIEKTSDEDILKSFKNANKFVNDVTKSIPKEEEIKKEDYIKNNEEKTNSIKKEKQGFLSNLFQNIKPNFEDDIER</sequence>
<feature type="domain" description="Phage-Barnase-EndoU-ColicinE5/D-RelE like nuclease 4" evidence="2">
    <location>
        <begin position="3"/>
        <end position="183"/>
    </location>
</feature>
<dbReference type="Pfam" id="PF18813">
    <property type="entry name" value="PBECR4"/>
    <property type="match status" value="1"/>
</dbReference>
<evidence type="ECO:0000259" key="2">
    <source>
        <dbReference type="Pfam" id="PF18813"/>
    </source>
</evidence>
<dbReference type="RefSeq" id="WP_179940955.1">
    <property type="nucleotide sequence ID" value="NZ_JACBYF010000004.1"/>
</dbReference>
<evidence type="ECO:0000313" key="4">
    <source>
        <dbReference type="Proteomes" id="UP000531840"/>
    </source>
</evidence>
<feature type="coiled-coil region" evidence="1">
    <location>
        <begin position="241"/>
        <end position="275"/>
    </location>
</feature>
<keyword evidence="4" id="KW-1185">Reference proteome</keyword>
<name>A0ABX2T0W7_9BACL</name>
<keyword evidence="1" id="KW-0175">Coiled coil</keyword>
<evidence type="ECO:0000313" key="3">
    <source>
        <dbReference type="EMBL" id="NYS47277.1"/>
    </source>
</evidence>